<protein>
    <submittedName>
        <fullName evidence="1">Uncharacterized protein</fullName>
    </submittedName>
</protein>
<comment type="caution">
    <text evidence="1">The sequence shown here is derived from an EMBL/GenBank/DDBJ whole genome shotgun (WGS) entry which is preliminary data.</text>
</comment>
<organism evidence="1 2">
    <name type="scientific">Pistacia integerrima</name>
    <dbReference type="NCBI Taxonomy" id="434235"/>
    <lineage>
        <taxon>Eukaryota</taxon>
        <taxon>Viridiplantae</taxon>
        <taxon>Streptophyta</taxon>
        <taxon>Embryophyta</taxon>
        <taxon>Tracheophyta</taxon>
        <taxon>Spermatophyta</taxon>
        <taxon>Magnoliopsida</taxon>
        <taxon>eudicotyledons</taxon>
        <taxon>Gunneridae</taxon>
        <taxon>Pentapetalae</taxon>
        <taxon>rosids</taxon>
        <taxon>malvids</taxon>
        <taxon>Sapindales</taxon>
        <taxon>Anacardiaceae</taxon>
        <taxon>Pistacia</taxon>
    </lineage>
</organism>
<gene>
    <name evidence="1" type="ORF">Pint_02638</name>
</gene>
<evidence type="ECO:0000313" key="1">
    <source>
        <dbReference type="EMBL" id="KAJ0054464.1"/>
    </source>
</evidence>
<dbReference type="EMBL" id="CM047736">
    <property type="protein sequence ID" value="KAJ0054464.1"/>
    <property type="molecule type" value="Genomic_DNA"/>
</dbReference>
<sequence>MEAIDENTNNSIKVSARNQVIIPSSSSTTTSPSRNPRTRFSTYYDVPDISPTARIICKTLVHASPDDIESALSSMGIVATHELVNEVLKLSYNSPSSAVNFFRWAGRGQKLLPFAWNLMVDILGKNEMFEQMWDAIRSMKQEGILSLATFASVFDSYCGACRYNEAFMSFDVMSMYGVEQDVVAVNSILSVFCREGKQMMKALEFLDKVKDSVPLDVDSFAILLEGWDKEGNVVEAKKTFGDMVAQFGWSLQHISSYETFLTMLVRGGQTVEALKFIRVMIEKNCLPGFKFFSNALEILVKQNDSANAVMLWDIMVGIDLMPNLIMYNALIGLLCNNNDIDKAFQFLDEMVFHGAFPDSLTYNMIFKCLIKNKRVHEVGNFFCEMIKNEWPPTHLNCAAAISMLFDCDEPETAIEIWNYMVDNGILPLEESANALLIGLRNLRRLSEVRRFAEDMLDRRIVVYEVTMQKLKNAFYKENRSMRDKYDSLARKWKTVRI</sequence>
<dbReference type="Proteomes" id="UP001163603">
    <property type="component" value="Chromosome 1"/>
</dbReference>
<name>A0ACC0ZQN3_9ROSI</name>
<evidence type="ECO:0000313" key="2">
    <source>
        <dbReference type="Proteomes" id="UP001163603"/>
    </source>
</evidence>
<reference evidence="2" key="1">
    <citation type="journal article" date="2023" name="G3 (Bethesda)">
        <title>Genome assembly and association tests identify interacting loci associated with vigor, precocity, and sex in interspecific pistachio rootstocks.</title>
        <authorList>
            <person name="Palmer W."/>
            <person name="Jacygrad E."/>
            <person name="Sagayaradj S."/>
            <person name="Cavanaugh K."/>
            <person name="Han R."/>
            <person name="Bertier L."/>
            <person name="Beede B."/>
            <person name="Kafkas S."/>
            <person name="Golino D."/>
            <person name="Preece J."/>
            <person name="Michelmore R."/>
        </authorList>
    </citation>
    <scope>NUCLEOTIDE SEQUENCE [LARGE SCALE GENOMIC DNA]</scope>
</reference>
<proteinExistence type="predicted"/>
<accession>A0ACC0ZQN3</accession>
<keyword evidence="2" id="KW-1185">Reference proteome</keyword>